<evidence type="ECO:0000256" key="3">
    <source>
        <dbReference type="ARBA" id="ARBA00022840"/>
    </source>
</evidence>
<dbReference type="InterPro" id="IPR018181">
    <property type="entry name" value="Heat_shock_70_CS"/>
</dbReference>
<dbReference type="InterPro" id="IPR013126">
    <property type="entry name" value="Hsp_70_fam"/>
</dbReference>
<keyword evidence="2 4" id="KW-0547">Nucleotide-binding</keyword>
<dbReference type="AlphaFoldDB" id="A0A251SWQ1"/>
<dbReference type="EMBL" id="CM007902">
    <property type="protein sequence ID" value="OTG02983.1"/>
    <property type="molecule type" value="Genomic_DNA"/>
</dbReference>
<comment type="subcellular location">
    <subcellularLocation>
        <location evidence="1">Endoplasmic reticulum lumen</location>
    </subcellularLocation>
</comment>
<accession>A0A251SWQ1</accession>
<keyword evidence="6" id="KW-1185">Reference proteome</keyword>
<dbReference type="GO" id="GO:0016887">
    <property type="term" value="F:ATP hydrolysis activity"/>
    <property type="evidence" value="ECO:0000318"/>
    <property type="project" value="GO_Central"/>
</dbReference>
<keyword evidence="5" id="KW-0346">Stress response</keyword>
<dbReference type="FunFam" id="3.30.30.30:FF:000005">
    <property type="entry name" value="Heat shock protein ssb1"/>
    <property type="match status" value="1"/>
</dbReference>
<sequence length="522" mass="57697">MSTKVKATPIGIDLGTTYSCVAVWFDQHDRVEIFPNEQGNTITPSCVAFNDTEHLVGEGAKNQITRNPENTIFDVKRIMGSRFSNIRLQKDIESWPFKVIEGSSDKPMIVLEHMGANKEFSAEERSSMILKNLKEAAEAYLGTPVRDAVITVPAYFSDRRQATKDAGTLAGLKVMRLINEPTAAAIAYGLDNFADPNHPHQKNVLIFDLGGGTFHVSLLAISKEGTISVKAVGGDTRLGGEDFDKAMVDHSMGRLKVACEKAKRDLSSAIQTLISIDCLYDGIDFSMKFSRAKFEELNASFFIKCIEHVESCLKDGNMQKHDVDDIVLVGVSTRIPKVQQMLKKFFDPKLRCKSIKADEAVAYGAAMLAAKLSGIGNQVVKDLILLDVTPLSLGTRVKKQDMDVIIPRNTPIPTMKEKIYVTANDDQESITVDVYQGECRKVKDNIFLDEFDLHGIPPAPARKQEMKVCFSIDANGILEVLAELESTGKKRSTVIDGSGNVSKEDIEKMLKKIELFRIADLN</sequence>
<dbReference type="STRING" id="4232.A0A251SWQ1"/>
<evidence type="ECO:0000313" key="6">
    <source>
        <dbReference type="Proteomes" id="UP000215914"/>
    </source>
</evidence>
<dbReference type="PANTHER" id="PTHR19375">
    <property type="entry name" value="HEAT SHOCK PROTEIN 70KDA"/>
    <property type="match status" value="1"/>
</dbReference>
<organism evidence="5 6">
    <name type="scientific">Helianthus annuus</name>
    <name type="common">Common sunflower</name>
    <dbReference type="NCBI Taxonomy" id="4232"/>
    <lineage>
        <taxon>Eukaryota</taxon>
        <taxon>Viridiplantae</taxon>
        <taxon>Streptophyta</taxon>
        <taxon>Embryophyta</taxon>
        <taxon>Tracheophyta</taxon>
        <taxon>Spermatophyta</taxon>
        <taxon>Magnoliopsida</taxon>
        <taxon>eudicotyledons</taxon>
        <taxon>Gunneridae</taxon>
        <taxon>Pentapetalae</taxon>
        <taxon>asterids</taxon>
        <taxon>campanulids</taxon>
        <taxon>Asterales</taxon>
        <taxon>Asteraceae</taxon>
        <taxon>Asteroideae</taxon>
        <taxon>Heliantheae alliance</taxon>
        <taxon>Heliantheae</taxon>
        <taxon>Helianthus</taxon>
    </lineage>
</organism>
<evidence type="ECO:0000256" key="1">
    <source>
        <dbReference type="ARBA" id="ARBA00004319"/>
    </source>
</evidence>
<dbReference type="Pfam" id="PF00012">
    <property type="entry name" value="HSP70"/>
    <property type="match status" value="1"/>
</dbReference>
<dbReference type="GO" id="GO:0005788">
    <property type="term" value="C:endoplasmic reticulum lumen"/>
    <property type="evidence" value="ECO:0007669"/>
    <property type="project" value="UniProtKB-SubCell"/>
</dbReference>
<evidence type="ECO:0000256" key="2">
    <source>
        <dbReference type="ARBA" id="ARBA00022741"/>
    </source>
</evidence>
<dbReference type="GO" id="GO:0031072">
    <property type="term" value="F:heat shock protein binding"/>
    <property type="evidence" value="ECO:0000318"/>
    <property type="project" value="GO_Central"/>
</dbReference>
<dbReference type="InterPro" id="IPR043129">
    <property type="entry name" value="ATPase_NBD"/>
</dbReference>
<dbReference type="SUPFAM" id="SSF100920">
    <property type="entry name" value="Heat shock protein 70kD (HSP70), peptide-binding domain"/>
    <property type="match status" value="1"/>
</dbReference>
<dbReference type="Gene3D" id="3.90.640.10">
    <property type="entry name" value="Actin, Chain A, domain 4"/>
    <property type="match status" value="1"/>
</dbReference>
<dbReference type="PROSITE" id="PS00297">
    <property type="entry name" value="HSP70_1"/>
    <property type="match status" value="1"/>
</dbReference>
<dbReference type="PROSITE" id="PS00329">
    <property type="entry name" value="HSP70_2"/>
    <property type="match status" value="1"/>
</dbReference>
<dbReference type="InterPro" id="IPR029047">
    <property type="entry name" value="HSP70_peptide-bd_sf"/>
</dbReference>
<dbReference type="SUPFAM" id="SSF53067">
    <property type="entry name" value="Actin-like ATPase domain"/>
    <property type="match status" value="2"/>
</dbReference>
<protein>
    <submittedName>
        <fullName evidence="5">Putative heat shock protein 70 family, peptide-binding domain protein</fullName>
    </submittedName>
</protein>
<dbReference type="PRINTS" id="PR00301">
    <property type="entry name" value="HEATSHOCK70"/>
</dbReference>
<proteinExistence type="inferred from homology"/>
<dbReference type="GO" id="GO:0140662">
    <property type="term" value="F:ATP-dependent protein folding chaperone"/>
    <property type="evidence" value="ECO:0007669"/>
    <property type="project" value="InterPro"/>
</dbReference>
<dbReference type="Gene3D" id="3.30.420.40">
    <property type="match status" value="2"/>
</dbReference>
<dbReference type="FunFam" id="3.90.640.10:FF:000003">
    <property type="entry name" value="Molecular chaperone DnaK"/>
    <property type="match status" value="1"/>
</dbReference>
<name>A0A251SWQ1_HELAN</name>
<reference evidence="6" key="1">
    <citation type="journal article" date="2017" name="Nature">
        <title>The sunflower genome provides insights into oil metabolism, flowering and Asterid evolution.</title>
        <authorList>
            <person name="Badouin H."/>
            <person name="Gouzy J."/>
            <person name="Grassa C.J."/>
            <person name="Murat F."/>
            <person name="Staton S.E."/>
            <person name="Cottret L."/>
            <person name="Lelandais-Briere C."/>
            <person name="Owens G.L."/>
            <person name="Carrere S."/>
            <person name="Mayjonade B."/>
            <person name="Legrand L."/>
            <person name="Gill N."/>
            <person name="Kane N.C."/>
            <person name="Bowers J.E."/>
            <person name="Hubner S."/>
            <person name="Bellec A."/>
            <person name="Berard A."/>
            <person name="Berges H."/>
            <person name="Blanchet N."/>
            <person name="Boniface M.C."/>
            <person name="Brunel D."/>
            <person name="Catrice O."/>
            <person name="Chaidir N."/>
            <person name="Claudel C."/>
            <person name="Donnadieu C."/>
            <person name="Faraut T."/>
            <person name="Fievet G."/>
            <person name="Helmstetter N."/>
            <person name="King M."/>
            <person name="Knapp S.J."/>
            <person name="Lai Z."/>
            <person name="Le Paslier M.C."/>
            <person name="Lippi Y."/>
            <person name="Lorenzon L."/>
            <person name="Mandel J.R."/>
            <person name="Marage G."/>
            <person name="Marchand G."/>
            <person name="Marquand E."/>
            <person name="Bret-Mestries E."/>
            <person name="Morien E."/>
            <person name="Nambeesan S."/>
            <person name="Nguyen T."/>
            <person name="Pegot-Espagnet P."/>
            <person name="Pouilly N."/>
            <person name="Raftis F."/>
            <person name="Sallet E."/>
            <person name="Schiex T."/>
            <person name="Thomas J."/>
            <person name="Vandecasteele C."/>
            <person name="Vares D."/>
            <person name="Vear F."/>
            <person name="Vautrin S."/>
            <person name="Crespi M."/>
            <person name="Mangin B."/>
            <person name="Burke J.M."/>
            <person name="Salse J."/>
            <person name="Munos S."/>
            <person name="Vincourt P."/>
            <person name="Rieseberg L.H."/>
            <person name="Langlade N.B."/>
        </authorList>
    </citation>
    <scope>NUCLEOTIDE SEQUENCE [LARGE SCALE GENOMIC DNA]</scope>
    <source>
        <strain evidence="6">cv. SF193</strain>
    </source>
</reference>
<keyword evidence="3 4" id="KW-0067">ATP-binding</keyword>
<evidence type="ECO:0000313" key="5">
    <source>
        <dbReference type="EMBL" id="OTG02983.1"/>
    </source>
</evidence>
<dbReference type="GO" id="GO:0042026">
    <property type="term" value="P:protein refolding"/>
    <property type="evidence" value="ECO:0000318"/>
    <property type="project" value="GO_Central"/>
</dbReference>
<dbReference type="Gene3D" id="2.60.34.10">
    <property type="entry name" value="Substrate Binding Domain Of DNAk, Chain A, domain 1"/>
    <property type="match status" value="1"/>
</dbReference>
<dbReference type="GO" id="GO:0005524">
    <property type="term" value="F:ATP binding"/>
    <property type="evidence" value="ECO:0007669"/>
    <property type="project" value="UniProtKB-KW"/>
</dbReference>
<evidence type="ECO:0000256" key="4">
    <source>
        <dbReference type="RuleBase" id="RU003322"/>
    </source>
</evidence>
<dbReference type="Proteomes" id="UP000215914">
    <property type="component" value="Chromosome 13"/>
</dbReference>
<dbReference type="InParanoid" id="A0A251SWQ1"/>
<gene>
    <name evidence="5" type="ORF">HannXRQ_Chr13g0419081</name>
</gene>
<dbReference type="Gene3D" id="3.30.30.30">
    <property type="match status" value="1"/>
</dbReference>
<comment type="similarity">
    <text evidence="4">Belongs to the heat shock protein 70 family.</text>
</comment>
<dbReference type="GO" id="GO:0005737">
    <property type="term" value="C:cytoplasm"/>
    <property type="evidence" value="ECO:0000318"/>
    <property type="project" value="GO_Central"/>
</dbReference>
<dbReference type="GO" id="GO:0044183">
    <property type="term" value="F:protein folding chaperone"/>
    <property type="evidence" value="ECO:0000318"/>
    <property type="project" value="GO_Central"/>
</dbReference>
<dbReference type="FunFam" id="3.30.420.40:FF:000004">
    <property type="entry name" value="Molecular chaperone DnaK"/>
    <property type="match status" value="1"/>
</dbReference>
<dbReference type="CDD" id="cd24028">
    <property type="entry name" value="ASKHA_NBD_HSP70_HSPA1-like"/>
    <property type="match status" value="1"/>
</dbReference>